<sequence>MFVTTSYHPQPEREEIARQLSERLSAPYIPRERKTLKQLFAETGSTQAVVVTRDEIRWEDREGRRFFFHPSMSAVRVKRLRSGGDDPLAASSGMRRGDEVLDCTLGLGADAIVSSFAVGPEGKVVALESQPVIAALVEYGLRTYTTDRADLTEAMRRVKVVCADYRDYLPRLPDNSFDIVMFDPMFGETVRESSAMQALRPLANPEPLDPASVKEAVRVARRAVLLKERRGSGEFARLGFKVAREASTYAFGVIRVEGKDG</sequence>
<dbReference type="InterPro" id="IPR007536">
    <property type="entry name" value="16SrRNA_methylTrfase_J"/>
</dbReference>
<proteinExistence type="predicted"/>
<protein>
    <submittedName>
        <fullName evidence="1">Putative SAM-dependent methyltransferase</fullName>
    </submittedName>
</protein>
<dbReference type="GO" id="GO:0008990">
    <property type="term" value="F:rRNA (guanine-N2-)-methyltransferase activity"/>
    <property type="evidence" value="ECO:0007669"/>
    <property type="project" value="InterPro"/>
</dbReference>
<keyword evidence="1" id="KW-0489">Methyltransferase</keyword>
<dbReference type="SUPFAM" id="SSF53335">
    <property type="entry name" value="S-adenosyl-L-methionine-dependent methyltransferases"/>
    <property type="match status" value="1"/>
</dbReference>
<evidence type="ECO:0000313" key="1">
    <source>
        <dbReference type="EMBL" id="SFG14294.1"/>
    </source>
</evidence>
<dbReference type="RefSeq" id="WP_092038751.1">
    <property type="nucleotide sequence ID" value="NZ_FOOK01000017.1"/>
</dbReference>
<dbReference type="AlphaFoldDB" id="A0A1I2PDY9"/>
<dbReference type="Gene3D" id="3.40.50.150">
    <property type="entry name" value="Vaccinia Virus protein VP39"/>
    <property type="match status" value="1"/>
</dbReference>
<accession>A0A1I2PDY9</accession>
<keyword evidence="1" id="KW-0808">Transferase</keyword>
<dbReference type="CDD" id="cd02440">
    <property type="entry name" value="AdoMet_MTases"/>
    <property type="match status" value="1"/>
</dbReference>
<dbReference type="Proteomes" id="UP000198661">
    <property type="component" value="Unassembled WGS sequence"/>
</dbReference>
<dbReference type="STRING" id="201973.SAMN04488025_11758"/>
<dbReference type="InterPro" id="IPR029063">
    <property type="entry name" value="SAM-dependent_MTases_sf"/>
</dbReference>
<organism evidence="1 2">
    <name type="scientific">Planifilum fulgidum</name>
    <dbReference type="NCBI Taxonomy" id="201973"/>
    <lineage>
        <taxon>Bacteria</taxon>
        <taxon>Bacillati</taxon>
        <taxon>Bacillota</taxon>
        <taxon>Bacilli</taxon>
        <taxon>Bacillales</taxon>
        <taxon>Thermoactinomycetaceae</taxon>
        <taxon>Planifilum</taxon>
    </lineage>
</organism>
<dbReference type="PANTHER" id="PTHR36112:SF1">
    <property type="entry name" value="RIBOSOMAL RNA SMALL SUBUNIT METHYLTRANSFERASE J"/>
    <property type="match status" value="1"/>
</dbReference>
<reference evidence="1 2" key="1">
    <citation type="submission" date="2016-10" db="EMBL/GenBank/DDBJ databases">
        <authorList>
            <person name="de Groot N.N."/>
        </authorList>
    </citation>
    <scope>NUCLEOTIDE SEQUENCE [LARGE SCALE GENOMIC DNA]</scope>
    <source>
        <strain evidence="1 2">DSM 44945</strain>
    </source>
</reference>
<gene>
    <name evidence="1" type="ORF">SAMN04488025_11758</name>
</gene>
<evidence type="ECO:0000313" key="2">
    <source>
        <dbReference type="Proteomes" id="UP000198661"/>
    </source>
</evidence>
<dbReference type="EMBL" id="FOOK01000017">
    <property type="protein sequence ID" value="SFG14294.1"/>
    <property type="molecule type" value="Genomic_DNA"/>
</dbReference>
<dbReference type="OrthoDB" id="1653798at2"/>
<dbReference type="Pfam" id="PF04445">
    <property type="entry name" value="SAM_MT"/>
    <property type="match status" value="1"/>
</dbReference>
<dbReference type="PANTHER" id="PTHR36112">
    <property type="entry name" value="RIBOSOMAL RNA SMALL SUBUNIT METHYLTRANSFERASE J"/>
    <property type="match status" value="1"/>
</dbReference>
<name>A0A1I2PDY9_9BACL</name>
<keyword evidence="2" id="KW-1185">Reference proteome</keyword>